<evidence type="ECO:0000256" key="15">
    <source>
        <dbReference type="ARBA" id="ARBA00023172"/>
    </source>
</evidence>
<keyword evidence="11" id="KW-0269">Exonuclease</keyword>
<dbReference type="PROSITE" id="PS50160">
    <property type="entry name" value="DNA_LIGASE_A3"/>
    <property type="match status" value="1"/>
</dbReference>
<evidence type="ECO:0000259" key="21">
    <source>
        <dbReference type="PROSITE" id="PS50160"/>
    </source>
</evidence>
<keyword evidence="15" id="KW-0233">DNA recombination</keyword>
<dbReference type="InterPro" id="IPR012310">
    <property type="entry name" value="DNA_ligase_ATP-dep_cent"/>
</dbReference>
<dbReference type="NCBIfam" id="TIGR02779">
    <property type="entry name" value="NHEJ_ligase_lig"/>
    <property type="match status" value="1"/>
</dbReference>
<dbReference type="Pfam" id="PF21686">
    <property type="entry name" value="LigD_Prim-Pol"/>
    <property type="match status" value="1"/>
</dbReference>
<dbReference type="SUPFAM" id="SSF50249">
    <property type="entry name" value="Nucleic acid-binding proteins"/>
    <property type="match status" value="1"/>
</dbReference>
<evidence type="ECO:0000256" key="8">
    <source>
        <dbReference type="ARBA" id="ARBA00022741"/>
    </source>
</evidence>
<dbReference type="InterPro" id="IPR012340">
    <property type="entry name" value="NA-bd_OB-fold"/>
</dbReference>
<dbReference type="InterPro" id="IPR014146">
    <property type="entry name" value="LigD_ligase_dom"/>
</dbReference>
<evidence type="ECO:0000256" key="19">
    <source>
        <dbReference type="ARBA" id="ARBA00029943"/>
    </source>
</evidence>
<keyword evidence="10" id="KW-0378">Hydrolase</keyword>
<evidence type="ECO:0000256" key="6">
    <source>
        <dbReference type="ARBA" id="ARBA00022722"/>
    </source>
</evidence>
<dbReference type="Proteomes" id="UP001598130">
    <property type="component" value="Unassembled WGS sequence"/>
</dbReference>
<evidence type="ECO:0000313" key="23">
    <source>
        <dbReference type="Proteomes" id="UP001598130"/>
    </source>
</evidence>
<dbReference type="NCBIfam" id="TIGR02776">
    <property type="entry name" value="NHEJ_ligase_prk"/>
    <property type="match status" value="1"/>
</dbReference>
<evidence type="ECO:0000256" key="14">
    <source>
        <dbReference type="ARBA" id="ARBA00023125"/>
    </source>
</evidence>
<evidence type="ECO:0000256" key="17">
    <source>
        <dbReference type="ARBA" id="ARBA00023211"/>
    </source>
</evidence>
<dbReference type="Gene3D" id="2.40.50.140">
    <property type="entry name" value="Nucleic acid-binding proteins"/>
    <property type="match status" value="1"/>
</dbReference>
<dbReference type="InterPro" id="IPR014144">
    <property type="entry name" value="LigD_PE_domain"/>
</dbReference>
<comment type="cofactor">
    <cofactor evidence="1">
        <name>Mn(2+)</name>
        <dbReference type="ChEBI" id="CHEBI:29035"/>
    </cofactor>
</comment>
<keyword evidence="17" id="KW-0464">Manganese</keyword>
<keyword evidence="23" id="KW-1185">Reference proteome</keyword>
<dbReference type="CDD" id="cd07971">
    <property type="entry name" value="OBF_DNA_ligase_LigD"/>
    <property type="match status" value="1"/>
</dbReference>
<dbReference type="NCBIfam" id="NF004628">
    <property type="entry name" value="PRK05972.1"/>
    <property type="match status" value="1"/>
</dbReference>
<keyword evidence="18" id="KW-0511">Multifunctional enzyme</keyword>
<evidence type="ECO:0000256" key="16">
    <source>
        <dbReference type="ARBA" id="ARBA00023204"/>
    </source>
</evidence>
<dbReference type="Gene3D" id="3.90.920.10">
    <property type="entry name" value="DNA primase, PRIM domain"/>
    <property type="match status" value="1"/>
</dbReference>
<reference evidence="22 23" key="1">
    <citation type="submission" date="2022-09" db="EMBL/GenBank/DDBJ databases">
        <title>New species of Phenylobacterium.</title>
        <authorList>
            <person name="Mieszkin S."/>
        </authorList>
    </citation>
    <scope>NUCLEOTIDE SEQUENCE [LARGE SCALE GENOMIC DNA]</scope>
    <source>
        <strain evidence="22 23">HK31-G</strain>
    </source>
</reference>
<comment type="catalytic activity">
    <reaction evidence="20">
        <text>ATP + (deoxyribonucleotide)n-3'-hydroxyl + 5'-phospho-(deoxyribonucleotide)m = (deoxyribonucleotide)n+m + AMP + diphosphate.</text>
        <dbReference type="EC" id="6.5.1.1"/>
    </reaction>
</comment>
<evidence type="ECO:0000256" key="1">
    <source>
        <dbReference type="ARBA" id="ARBA00001936"/>
    </source>
</evidence>
<dbReference type="Pfam" id="PF01068">
    <property type="entry name" value="DNA_ligase_A_M"/>
    <property type="match status" value="1"/>
</dbReference>
<dbReference type="Pfam" id="PF04679">
    <property type="entry name" value="DNA_ligase_A_C"/>
    <property type="match status" value="1"/>
</dbReference>
<dbReference type="CDD" id="cd04862">
    <property type="entry name" value="PaeLigD_Pol_like"/>
    <property type="match status" value="1"/>
</dbReference>
<evidence type="ECO:0000256" key="3">
    <source>
        <dbReference type="ARBA" id="ARBA00022598"/>
    </source>
</evidence>
<dbReference type="RefSeq" id="WP_377371128.1">
    <property type="nucleotide sequence ID" value="NZ_JAOTJD010000039.1"/>
</dbReference>
<evidence type="ECO:0000256" key="20">
    <source>
        <dbReference type="ARBA" id="ARBA00034003"/>
    </source>
</evidence>
<evidence type="ECO:0000256" key="7">
    <source>
        <dbReference type="ARBA" id="ARBA00022723"/>
    </source>
</evidence>
<evidence type="ECO:0000256" key="9">
    <source>
        <dbReference type="ARBA" id="ARBA00022763"/>
    </source>
</evidence>
<keyword evidence="12" id="KW-0067">ATP-binding</keyword>
<keyword evidence="13" id="KW-0239">DNA-directed DNA polymerase</keyword>
<dbReference type="Gene3D" id="3.30.1490.70">
    <property type="match status" value="1"/>
</dbReference>
<name>A0ABW6CRT2_9CAUL</name>
<evidence type="ECO:0000256" key="4">
    <source>
        <dbReference type="ARBA" id="ARBA00022679"/>
    </source>
</evidence>
<proteinExistence type="predicted"/>
<dbReference type="EMBL" id="JAOTJD010000039">
    <property type="protein sequence ID" value="MFD3265750.1"/>
    <property type="molecule type" value="Genomic_DNA"/>
</dbReference>
<evidence type="ECO:0000256" key="2">
    <source>
        <dbReference type="ARBA" id="ARBA00012727"/>
    </source>
</evidence>
<evidence type="ECO:0000256" key="12">
    <source>
        <dbReference type="ARBA" id="ARBA00022840"/>
    </source>
</evidence>
<sequence length="878" mass="95293">MATSKLARYQEMRDFGQTAEPSGRDAKVVTSERLRFVIQKHAATRLHFDLRLEHEGVFRSWAVTRGPSLDPADKRLAVEVEDHPLDYGDFEGTIPKGQYGGGTVQLWDRGYWAPEPGMEDVDKALKKGELKFVMEGGRLHGSWVLVRLRDDAKSKRHNWLLIKHRDEGAVEGEGGALAAEDRSIASDRTMAQIAAGEGKPAPPFMTASKTAADAVWQSHQNANSTAAASPKMTKTAARPAKAPKAKTVATLPDFVEPQLCKSLEKPPQGPGWAHEIKFDGYRMQLRTQGGEAALKTRKGLDWSAKFKAIVKAGAGLPDSIIDGEVVALDHTGAPDFAALQAAISAGKTDDLIFFVFDLLFVDGEDLRALPLSERKARLKALLAMPPANVRYVDHFLTAGDAVLQSACRMDLEGIISKRIDAPYRSGRSDTWAKSKCRQGHEVVIGGWTTTGDAFRSLIAGVYREGHLAHVGRIGTGFGRGKVDSLMPKLKALETDKSPFSGKGAPKKAAGVHWVKPELVAEIEYAGFTGDGSIRQAAFKGLRADKPAQEVEAEIPAPAESADLAEPAPKAVVSKTVSPRGSSVVMGVTISSAEKPLWPDAHDGKPVTKLDLARYYETVADVILPHIKGRPCSIIRMPDGIAGGETFFQRHASRGSSALFTEVEVSGDHKPYLQIDRPEALVAAAQIGAVELHPWNCEPFKPEVPGRLVFDLDPAPDVDFDSVIEAAREVRDRLEVLGLVSFCKTTGGKGLHVVTPLKAGKVDWPTAKAFARDVCKAMALDAPDKFLITMAKKDRGGRIFLDYLRNDRMSTAVAPFSPRGRPGAPVSLPVTWSQVKKGLDPAKYTIRTVPGLLKKLTAWEEYCDSERPLAPAIKRLGKV</sequence>
<dbReference type="InterPro" id="IPR014145">
    <property type="entry name" value="LigD_pol_dom"/>
</dbReference>
<dbReference type="Gene3D" id="3.30.470.30">
    <property type="entry name" value="DNA ligase/mRNA capping enzyme"/>
    <property type="match status" value="1"/>
</dbReference>
<dbReference type="PANTHER" id="PTHR42705:SF2">
    <property type="entry name" value="BIFUNCTIONAL NON-HOMOLOGOUS END JOINING PROTEIN LIGD"/>
    <property type="match status" value="1"/>
</dbReference>
<evidence type="ECO:0000256" key="5">
    <source>
        <dbReference type="ARBA" id="ARBA00022695"/>
    </source>
</evidence>
<keyword evidence="16" id="KW-0234">DNA repair</keyword>
<dbReference type="SUPFAM" id="SSF56091">
    <property type="entry name" value="DNA ligase/mRNA capping enzyme, catalytic domain"/>
    <property type="match status" value="1"/>
</dbReference>
<dbReference type="NCBIfam" id="TIGR02777">
    <property type="entry name" value="LigD_PE_dom"/>
    <property type="match status" value="1"/>
</dbReference>
<keyword evidence="3 22" id="KW-0436">Ligase</keyword>
<keyword evidence="5" id="KW-0548">Nucleotidyltransferase</keyword>
<evidence type="ECO:0000256" key="13">
    <source>
        <dbReference type="ARBA" id="ARBA00022932"/>
    </source>
</evidence>
<organism evidence="22 23">
    <name type="scientific">Phenylobacterium ferrooxidans</name>
    <dbReference type="NCBI Taxonomy" id="2982689"/>
    <lineage>
        <taxon>Bacteria</taxon>
        <taxon>Pseudomonadati</taxon>
        <taxon>Pseudomonadota</taxon>
        <taxon>Alphaproteobacteria</taxon>
        <taxon>Caulobacterales</taxon>
        <taxon>Caulobacteraceae</taxon>
        <taxon>Phenylobacterium</taxon>
    </lineage>
</organism>
<feature type="domain" description="ATP-dependent DNA ligase family profile" evidence="21">
    <location>
        <begin position="344"/>
        <end position="481"/>
    </location>
</feature>
<accession>A0ABW6CRT2</accession>
<keyword evidence="8" id="KW-0547">Nucleotide-binding</keyword>
<dbReference type="EC" id="6.5.1.1" evidence="2"/>
<gene>
    <name evidence="22" type="primary">ligD</name>
    <name evidence="22" type="ORF">OCL97_17470</name>
</gene>
<keyword evidence="7" id="KW-0479">Metal-binding</keyword>
<dbReference type="Pfam" id="PF13298">
    <property type="entry name" value="LigD_N"/>
    <property type="match status" value="1"/>
</dbReference>
<evidence type="ECO:0000256" key="11">
    <source>
        <dbReference type="ARBA" id="ARBA00022839"/>
    </source>
</evidence>
<dbReference type="InterPro" id="IPR012309">
    <property type="entry name" value="DNA_ligase_ATP-dep_C"/>
</dbReference>
<dbReference type="GO" id="GO:0003910">
    <property type="term" value="F:DNA ligase (ATP) activity"/>
    <property type="evidence" value="ECO:0007669"/>
    <property type="project" value="UniProtKB-EC"/>
</dbReference>
<dbReference type="PANTHER" id="PTHR42705">
    <property type="entry name" value="BIFUNCTIONAL NON-HOMOLOGOUS END JOINING PROTEIN LIGD"/>
    <property type="match status" value="1"/>
</dbReference>
<dbReference type="CDD" id="cd07906">
    <property type="entry name" value="Adenylation_DNA_ligase_LigD_LigC"/>
    <property type="match status" value="1"/>
</dbReference>
<keyword evidence="6" id="KW-0540">Nuclease</keyword>
<evidence type="ECO:0000256" key="18">
    <source>
        <dbReference type="ARBA" id="ARBA00023268"/>
    </source>
</evidence>
<dbReference type="NCBIfam" id="TIGR02778">
    <property type="entry name" value="ligD_pol"/>
    <property type="match status" value="1"/>
</dbReference>
<evidence type="ECO:0000256" key="10">
    <source>
        <dbReference type="ARBA" id="ARBA00022801"/>
    </source>
</evidence>
<keyword evidence="4" id="KW-0808">Transferase</keyword>
<protein>
    <recommendedName>
        <fullName evidence="2">DNA ligase (ATP)</fullName>
        <ecNumber evidence="2">6.5.1.1</ecNumber>
    </recommendedName>
    <alternativeName>
        <fullName evidence="19">NHEJ DNA polymerase</fullName>
    </alternativeName>
</protein>
<keyword evidence="9" id="KW-0227">DNA damage</keyword>
<evidence type="ECO:0000313" key="22">
    <source>
        <dbReference type="EMBL" id="MFD3265750.1"/>
    </source>
</evidence>
<dbReference type="InterPro" id="IPR052171">
    <property type="entry name" value="NHEJ_LigD"/>
</dbReference>
<comment type="caution">
    <text evidence="22">The sequence shown here is derived from an EMBL/GenBank/DDBJ whole genome shotgun (WGS) entry which is preliminary data.</text>
</comment>
<keyword evidence="14" id="KW-0238">DNA-binding</keyword>
<dbReference type="InterPro" id="IPR033651">
    <property type="entry name" value="PaeLigD_Pol-like"/>
</dbReference>
<dbReference type="InterPro" id="IPR014143">
    <property type="entry name" value="NHEJ_ligase_prk"/>
</dbReference>